<dbReference type="Gene3D" id="3.30.70.100">
    <property type="match status" value="1"/>
</dbReference>
<feature type="compositionally biased region" description="Basic and acidic residues" evidence="2">
    <location>
        <begin position="105"/>
        <end position="148"/>
    </location>
</feature>
<dbReference type="InterPro" id="IPR036163">
    <property type="entry name" value="HMA_dom_sf"/>
</dbReference>
<dbReference type="GO" id="GO:0009626">
    <property type="term" value="P:plant-type hypersensitive response"/>
    <property type="evidence" value="ECO:0007669"/>
    <property type="project" value="UniProtKB-KW"/>
</dbReference>
<dbReference type="InterPro" id="IPR006121">
    <property type="entry name" value="HMA_dom"/>
</dbReference>
<evidence type="ECO:0000313" key="5">
    <source>
        <dbReference type="Proteomes" id="UP001153555"/>
    </source>
</evidence>
<comment type="subcellular location">
    <subcellularLocation>
        <location evidence="1">Membrane</location>
        <topology evidence="1">Peripheral membrane protein</topology>
    </subcellularLocation>
</comment>
<dbReference type="CDD" id="cd00371">
    <property type="entry name" value="HMA"/>
    <property type="match status" value="1"/>
</dbReference>
<keyword evidence="5" id="KW-1185">Reference proteome</keyword>
<proteinExistence type="predicted"/>
<feature type="non-terminal residue" evidence="4">
    <location>
        <position position="1"/>
    </location>
</feature>
<feature type="compositionally biased region" description="Basic and acidic residues" evidence="2">
    <location>
        <begin position="87"/>
        <end position="98"/>
    </location>
</feature>
<evidence type="ECO:0000259" key="3">
    <source>
        <dbReference type="PROSITE" id="PS50846"/>
    </source>
</evidence>
<evidence type="ECO:0000256" key="1">
    <source>
        <dbReference type="ARBA" id="ARBA00004170"/>
    </source>
</evidence>
<gene>
    <name evidence="4" type="ORF">SHERM_20160</name>
</gene>
<evidence type="ECO:0000313" key="4">
    <source>
        <dbReference type="EMBL" id="CAA0822905.1"/>
    </source>
</evidence>
<dbReference type="PANTHER" id="PTHR46413:SF34">
    <property type="entry name" value="HEAVY METAL-ASSOCIATED ISOPRENYLATED PLANT PROTEIN 3-LIKE"/>
    <property type="match status" value="1"/>
</dbReference>
<dbReference type="PROSITE" id="PS50846">
    <property type="entry name" value="HMA_2"/>
    <property type="match status" value="1"/>
</dbReference>
<reference evidence="4" key="1">
    <citation type="submission" date="2019-12" db="EMBL/GenBank/DDBJ databases">
        <authorList>
            <person name="Scholes J."/>
        </authorList>
    </citation>
    <scope>NUCLEOTIDE SEQUENCE</scope>
</reference>
<dbReference type="Proteomes" id="UP001153555">
    <property type="component" value="Unassembled WGS sequence"/>
</dbReference>
<name>A0A9N7N572_STRHE</name>
<feature type="compositionally biased region" description="Basic and acidic residues" evidence="2">
    <location>
        <begin position="21"/>
        <end position="32"/>
    </location>
</feature>
<dbReference type="OrthoDB" id="773760at2759"/>
<feature type="domain" description="HMA" evidence="3">
    <location>
        <begin position="35"/>
        <end position="97"/>
    </location>
</feature>
<evidence type="ECO:0000256" key="2">
    <source>
        <dbReference type="SAM" id="MobiDB-lite"/>
    </source>
</evidence>
<dbReference type="SUPFAM" id="SSF55008">
    <property type="entry name" value="HMA, heavy metal-associated domain"/>
    <property type="match status" value="1"/>
</dbReference>
<accession>A0A9N7N572</accession>
<protein>
    <submittedName>
        <fullName evidence="4">Heavy metal transport/detoxification superfamily protein</fullName>
    </submittedName>
</protein>
<dbReference type="GO" id="GO:0016020">
    <property type="term" value="C:membrane"/>
    <property type="evidence" value="ECO:0007669"/>
    <property type="project" value="UniProtKB-SubCell"/>
</dbReference>
<dbReference type="PANTHER" id="PTHR46413">
    <property type="entry name" value="HEAVY METAL-ASSOCIATED ISOPRENYLATED PLANT PROTEIN 6"/>
    <property type="match status" value="1"/>
</dbReference>
<dbReference type="GO" id="GO:0046872">
    <property type="term" value="F:metal ion binding"/>
    <property type="evidence" value="ECO:0007669"/>
    <property type="project" value="InterPro"/>
</dbReference>
<dbReference type="AlphaFoldDB" id="A0A9N7N572"/>
<comment type="caution">
    <text evidence="4">The sequence shown here is derived from an EMBL/GenBank/DDBJ whole genome shotgun (WGS) entry which is preliminary data.</text>
</comment>
<dbReference type="EMBL" id="CACSLK010024375">
    <property type="protein sequence ID" value="CAA0822905.1"/>
    <property type="molecule type" value="Genomic_DNA"/>
</dbReference>
<feature type="region of interest" description="Disordered" evidence="2">
    <location>
        <begin position="87"/>
        <end position="148"/>
    </location>
</feature>
<feature type="region of interest" description="Disordered" evidence="2">
    <location>
        <begin position="1"/>
        <end position="33"/>
    </location>
</feature>
<organism evidence="4 5">
    <name type="scientific">Striga hermonthica</name>
    <name type="common">Purple witchweed</name>
    <name type="synonym">Buchnera hermonthica</name>
    <dbReference type="NCBI Taxonomy" id="68872"/>
    <lineage>
        <taxon>Eukaryota</taxon>
        <taxon>Viridiplantae</taxon>
        <taxon>Streptophyta</taxon>
        <taxon>Embryophyta</taxon>
        <taxon>Tracheophyta</taxon>
        <taxon>Spermatophyta</taxon>
        <taxon>Magnoliopsida</taxon>
        <taxon>eudicotyledons</taxon>
        <taxon>Gunneridae</taxon>
        <taxon>Pentapetalae</taxon>
        <taxon>asterids</taxon>
        <taxon>lamiids</taxon>
        <taxon>Lamiales</taxon>
        <taxon>Orobanchaceae</taxon>
        <taxon>Buchnereae</taxon>
        <taxon>Striga</taxon>
    </lineage>
</organism>
<sequence length="148" mass="16574">RLKAETEEAHSFPFSPIMGEKNQKNNEGDNKKKNNVTVVLKVDLHCEGCTSKVVKRIRSFDGVDTVTAGEGQKITVVGSVDPAKLREKVEQKTRKKVELISPQPKKGDGKEDENGKKDQKSESKEKKGSDDKSDQKKSKDKEVFKLNF</sequence>
<feature type="compositionally biased region" description="Basic and acidic residues" evidence="2">
    <location>
        <begin position="1"/>
        <end position="10"/>
    </location>
</feature>
<dbReference type="Pfam" id="PF00403">
    <property type="entry name" value="HMA"/>
    <property type="match status" value="1"/>
</dbReference>
<dbReference type="InterPro" id="IPR044594">
    <property type="entry name" value="HIPP01/3/5/6"/>
</dbReference>